<dbReference type="InterPro" id="IPR006059">
    <property type="entry name" value="SBP"/>
</dbReference>
<comment type="caution">
    <text evidence="1">The sequence shown here is derived from an EMBL/GenBank/DDBJ whole genome shotgun (WGS) entry which is preliminary data.</text>
</comment>
<dbReference type="STRING" id="501010.NOSIN_24895"/>
<gene>
    <name evidence="1" type="ORF">NOSIN_24895</name>
</gene>
<dbReference type="InterPro" id="IPR050490">
    <property type="entry name" value="Bact_solute-bd_prot1"/>
</dbReference>
<dbReference type="EMBL" id="MCOK01000001">
    <property type="protein sequence ID" value="OOC56669.1"/>
    <property type="molecule type" value="Genomic_DNA"/>
</dbReference>
<keyword evidence="2" id="KW-1185">Reference proteome</keyword>
<evidence type="ECO:0000313" key="2">
    <source>
        <dbReference type="Proteomes" id="UP000189004"/>
    </source>
</evidence>
<sequence>MAYGETETAVRTPPAALLSASTALGLVAALTACGPGEDSGDQTLTYWASNQGASVEEDQEVLRPALDRFTEETGVEVELEVVPWSELYNRILTAVSSGDAPDVLNIGNTWAASLQETGAFVPFEGEDLQAVGGEERFVGTSFATGGAEGEAPTSVPLYGLSYALFYNPTMFAEAGIEEPPATWEEFVDTADELTRDTDGDGEIDQYGFVTEGGNERQNSHMAFILGQQQGGALWGEDGPTFSSDEQVAAVKQWVDLMAVEEVVDPSSAEFSDGTQGISDFVDGRAAMTIVQGSARTTMAARGFDDYEVAQVPMPDPLPGEPVQSHTAGINISVFNDTDDKEGALRLVEHLTSPEEQVYLSQEFQTLPVATEAYESEELQSESMDTFRTILAEHSAPMPLIPEEGQMETVLGGAISDLFARVATGDEVTEADVRQAMEEAETQMDAAN</sequence>
<dbReference type="PANTHER" id="PTHR43649:SF12">
    <property type="entry name" value="DIACETYLCHITOBIOSE BINDING PROTEIN DASA"/>
    <property type="match status" value="1"/>
</dbReference>
<dbReference type="SUPFAM" id="SSF53850">
    <property type="entry name" value="Periplasmic binding protein-like II"/>
    <property type="match status" value="1"/>
</dbReference>
<dbReference type="AlphaFoldDB" id="A0A1V3C851"/>
<dbReference type="Proteomes" id="UP000189004">
    <property type="component" value="Unassembled WGS sequence"/>
</dbReference>
<dbReference type="Gene3D" id="3.40.190.10">
    <property type="entry name" value="Periplasmic binding protein-like II"/>
    <property type="match status" value="1"/>
</dbReference>
<dbReference type="Pfam" id="PF01547">
    <property type="entry name" value="SBP_bac_1"/>
    <property type="match status" value="1"/>
</dbReference>
<proteinExistence type="predicted"/>
<accession>A0A1V3C851</accession>
<name>A0A1V3C851_9ACTN</name>
<protein>
    <submittedName>
        <fullName evidence="1">ABC transporter substrate-binding protein</fullName>
    </submittedName>
</protein>
<evidence type="ECO:0000313" key="1">
    <source>
        <dbReference type="EMBL" id="OOC56669.1"/>
    </source>
</evidence>
<organism evidence="1 2">
    <name type="scientific">Nocardiopsis sinuspersici</name>
    <dbReference type="NCBI Taxonomy" id="501010"/>
    <lineage>
        <taxon>Bacteria</taxon>
        <taxon>Bacillati</taxon>
        <taxon>Actinomycetota</taxon>
        <taxon>Actinomycetes</taxon>
        <taxon>Streptosporangiales</taxon>
        <taxon>Nocardiopsidaceae</taxon>
        <taxon>Nocardiopsis</taxon>
    </lineage>
</organism>
<reference evidence="2" key="1">
    <citation type="submission" date="2016-08" db="EMBL/GenBank/DDBJ databases">
        <authorList>
            <person name="Tokovenko B."/>
            <person name="Kalinowski J."/>
        </authorList>
    </citation>
    <scope>NUCLEOTIDE SEQUENCE [LARGE SCALE GENOMIC DNA]</scope>
    <source>
        <strain evidence="2">UTMC102</strain>
    </source>
</reference>
<dbReference type="PANTHER" id="PTHR43649">
    <property type="entry name" value="ARABINOSE-BINDING PROTEIN-RELATED"/>
    <property type="match status" value="1"/>
</dbReference>